<sequence length="340" mass="37905">MTTDMISIPLLRAGRLAASLCVAALSWLPAHAVAASFDCRAARTDVERAICGDTELSRLDERLDDTYRVALGLTEGETRNGVRTTQRAWLKSLQPTNARVDVHALKDAYRRRIDELQDLPDFPDAVKNGGGSRFRLDDVSTQFDFNVRMYADCPTPKGKDSETCNAPGQISVYRKGAAKPLQTLDMPMIFATLMASGKPLANSARLYDYQGVINVGDFNFDGHDDFGVQTGNEGSYGGPSYDVYVFDPNSGKFILNDAMSELTRSSLGFFDVDTRNKRLRTLSKSGCCYHETTVYRVERNLPIAVERHIEDGMRGDGRMAITDERLVNGKWQRKVRYLSQ</sequence>
<dbReference type="AlphaFoldDB" id="A0A102L3V9"/>
<gene>
    <name evidence="2" type="ORF">WI38_22310</name>
</gene>
<accession>A0A102L3V9</accession>
<evidence type="ECO:0000256" key="1">
    <source>
        <dbReference type="SAM" id="SignalP"/>
    </source>
</evidence>
<dbReference type="Gene3D" id="1.20.1270.180">
    <property type="match status" value="1"/>
</dbReference>
<dbReference type="Proteomes" id="UP000065521">
    <property type="component" value="Unassembled WGS sequence"/>
</dbReference>
<dbReference type="InterPro" id="IPR058087">
    <property type="entry name" value="XAC2610_dom"/>
</dbReference>
<evidence type="ECO:0008006" key="4">
    <source>
        <dbReference type="Google" id="ProtNLM"/>
    </source>
</evidence>
<dbReference type="InterPro" id="IPR052755">
    <property type="entry name" value="Lysozyme_Inhibitor_LprI"/>
</dbReference>
<dbReference type="PANTHER" id="PTHR37549">
    <property type="entry name" value="LIPOPROTEIN LPRI"/>
    <property type="match status" value="1"/>
</dbReference>
<evidence type="ECO:0000313" key="3">
    <source>
        <dbReference type="Proteomes" id="UP000065521"/>
    </source>
</evidence>
<name>A0A102L3V9_9BURK</name>
<dbReference type="PANTHER" id="PTHR37549:SF1">
    <property type="entry name" value="LIPOPROTEIN LPRI"/>
    <property type="match status" value="1"/>
</dbReference>
<feature type="chain" id="PRO_5007112809" description="Lysozyme inhibitor LprI N-terminal domain-containing protein" evidence="1">
    <location>
        <begin position="33"/>
        <end position="340"/>
    </location>
</feature>
<reference evidence="2 3" key="1">
    <citation type="submission" date="2015-11" db="EMBL/GenBank/DDBJ databases">
        <title>Expanding the genomic diversity of Burkholderia species for the development of highly accurate diagnostics.</title>
        <authorList>
            <person name="Sahl J."/>
            <person name="Keim P."/>
            <person name="Wagner D."/>
        </authorList>
    </citation>
    <scope>NUCLEOTIDE SEQUENCE [LARGE SCALE GENOMIC DNA]</scope>
    <source>
        <strain evidence="2 3">RF32-BP4</strain>
    </source>
</reference>
<dbReference type="NCBIfam" id="NF047539">
    <property type="entry name" value="XAC2610_fam"/>
    <property type="match status" value="1"/>
</dbReference>
<protein>
    <recommendedName>
        <fullName evidence="4">Lysozyme inhibitor LprI N-terminal domain-containing protein</fullName>
    </recommendedName>
</protein>
<comment type="caution">
    <text evidence="2">The sequence shown here is derived from an EMBL/GenBank/DDBJ whole genome shotgun (WGS) entry which is preliminary data.</text>
</comment>
<proteinExistence type="predicted"/>
<evidence type="ECO:0000313" key="2">
    <source>
        <dbReference type="EMBL" id="KUZ86600.1"/>
    </source>
</evidence>
<keyword evidence="1" id="KW-0732">Signal</keyword>
<organism evidence="2 3">
    <name type="scientific">Burkholderia ubonensis</name>
    <dbReference type="NCBI Taxonomy" id="101571"/>
    <lineage>
        <taxon>Bacteria</taxon>
        <taxon>Pseudomonadati</taxon>
        <taxon>Pseudomonadota</taxon>
        <taxon>Betaproteobacteria</taxon>
        <taxon>Burkholderiales</taxon>
        <taxon>Burkholderiaceae</taxon>
        <taxon>Burkholderia</taxon>
        <taxon>Burkholderia cepacia complex</taxon>
    </lineage>
</organism>
<dbReference type="GO" id="GO:0005576">
    <property type="term" value="C:extracellular region"/>
    <property type="evidence" value="ECO:0007669"/>
    <property type="project" value="TreeGrafter"/>
</dbReference>
<dbReference type="EMBL" id="LOTN01000046">
    <property type="protein sequence ID" value="KUZ86600.1"/>
    <property type="molecule type" value="Genomic_DNA"/>
</dbReference>
<feature type="signal peptide" evidence="1">
    <location>
        <begin position="1"/>
        <end position="32"/>
    </location>
</feature>